<organism evidence="3 4">
    <name type="scientific">Cynoglossus semilaevis</name>
    <name type="common">Tongue sole</name>
    <dbReference type="NCBI Taxonomy" id="244447"/>
    <lineage>
        <taxon>Eukaryota</taxon>
        <taxon>Metazoa</taxon>
        <taxon>Chordata</taxon>
        <taxon>Craniata</taxon>
        <taxon>Vertebrata</taxon>
        <taxon>Euteleostomi</taxon>
        <taxon>Actinopterygii</taxon>
        <taxon>Neopterygii</taxon>
        <taxon>Teleostei</taxon>
        <taxon>Neoteleostei</taxon>
        <taxon>Acanthomorphata</taxon>
        <taxon>Carangaria</taxon>
        <taxon>Pleuronectiformes</taxon>
        <taxon>Pleuronectoidei</taxon>
        <taxon>Cynoglossidae</taxon>
        <taxon>Cynoglossinae</taxon>
        <taxon>Cynoglossus</taxon>
    </lineage>
</organism>
<reference evidence="3" key="2">
    <citation type="submission" date="2025-08" db="UniProtKB">
        <authorList>
            <consortium name="Ensembl"/>
        </authorList>
    </citation>
    <scope>IDENTIFICATION</scope>
</reference>
<feature type="compositionally biased region" description="Acidic residues" evidence="1">
    <location>
        <begin position="53"/>
        <end position="64"/>
    </location>
</feature>
<name>A0A3P8VPD3_CYNSE</name>
<reference evidence="3" key="3">
    <citation type="submission" date="2025-09" db="UniProtKB">
        <authorList>
            <consortium name="Ensembl"/>
        </authorList>
    </citation>
    <scope>IDENTIFICATION</scope>
</reference>
<dbReference type="CDD" id="cd21376">
    <property type="entry name" value="cwf21_SRRM3"/>
    <property type="match status" value="1"/>
</dbReference>
<dbReference type="Pfam" id="PF08312">
    <property type="entry name" value="cwf21"/>
    <property type="match status" value="1"/>
</dbReference>
<dbReference type="PANTHER" id="PTHR34755:SF2">
    <property type="entry name" value="SERINE_ARGININE REPETITIVE MATRIX PROTEIN 3"/>
    <property type="match status" value="1"/>
</dbReference>
<dbReference type="Ensembl" id="ENSCSET00000017311.1">
    <property type="protein sequence ID" value="ENSCSEP00000017098.1"/>
    <property type="gene ID" value="ENSCSEG00000010978.1"/>
</dbReference>
<dbReference type="InterPro" id="IPR047489">
    <property type="entry name" value="SRRM3_cwf21"/>
</dbReference>
<feature type="compositionally biased region" description="Basic and acidic residues" evidence="1">
    <location>
        <begin position="156"/>
        <end position="166"/>
    </location>
</feature>
<feature type="compositionally biased region" description="Polar residues" evidence="1">
    <location>
        <begin position="396"/>
        <end position="415"/>
    </location>
</feature>
<evidence type="ECO:0000256" key="1">
    <source>
        <dbReference type="SAM" id="MobiDB-lite"/>
    </source>
</evidence>
<protein>
    <submittedName>
        <fullName evidence="3">Serine/arginine repetitive matrix 3</fullName>
    </submittedName>
</protein>
<sequence>MYDVARVPSPKDSTNGGAQPLLPAAEAASTGPGPAAPNAASEAPTQETRLGVEEEEEEEEEEEAQAGPVLVKKPHREILDHERKRRVELKCMELQEMMEEQGYTEEEIQQKVSTFRQMLMDKEGVITREGSNPQPVVNHLHYQRDEYEDGQDDVGDYDRDYRSDSRVKRKSSSSPSPRPKKRKKKKSGHRKSRFGSSSPTRREKKKKSGKKHKRDRSASGSGKKRRYRTASPKNKHKDKNKQKKRSPGETPGRSSQHQGSCCSSRSASVSSTHSTSKSPARLSSKHKTDGSKGPGSSLSPGHHSPTMWHNGNLSQRTPNGKASRLSYVDDEKGNDKIHQLSTSACIATTALLRERKLHSAPNRSQTGLTCAAGEAGGVDAAVGSSINHTVGRRGSQRGQNKNSHSPAHSSDSGHSIHTHTHRKRTSRHRKRTKGGHSSKRQRRSSRGQAHHRSPSASPGRHSHTSGRKKEESRNKANLRQRSSSWSSGRSSSHSTSRDRGASKTKSPHNKHNHSREKDSPNRSDTDSRARRRSRSYSPIRKRRRDSPSFMEARRITSARKRPIPYYRPSPSSSSYDSSPSRSSRAPPARSPPPTTAAAEAAVRAGIAAGVVAAAAAAAGAAAGVAPAVTTVTTVTAATTALDSELLLWEGEQKRALLCPVKVSLYQPPDSVAKSRCQTLQPMTALLFNTAWIKEDKNDFDKSTLLQN</sequence>
<feature type="compositionally biased region" description="Basic residues" evidence="1">
    <location>
        <begin position="222"/>
        <end position="245"/>
    </location>
</feature>
<evidence type="ECO:0000313" key="4">
    <source>
        <dbReference type="Proteomes" id="UP000265120"/>
    </source>
</evidence>
<dbReference type="InParanoid" id="A0A3P8VPD3"/>
<dbReference type="PANTHER" id="PTHR34755">
    <property type="entry name" value="SERINE/ARGININE REPETITIVE MATRIX PROTEIN 3-RELATED"/>
    <property type="match status" value="1"/>
</dbReference>
<feature type="domain" description="CWF21" evidence="2">
    <location>
        <begin position="79"/>
        <end position="124"/>
    </location>
</feature>
<dbReference type="GeneTree" id="ENSGT00940000162625"/>
<feature type="compositionally biased region" description="Basic residues" evidence="1">
    <location>
        <begin position="505"/>
        <end position="514"/>
    </location>
</feature>
<dbReference type="InterPro" id="IPR052109">
    <property type="entry name" value="SRRM_Domain-Containing"/>
</dbReference>
<dbReference type="OMA" id="KCTEFEM"/>
<dbReference type="Proteomes" id="UP000265120">
    <property type="component" value="Chromosome 19"/>
</dbReference>
<feature type="compositionally biased region" description="Basic residues" evidence="1">
    <location>
        <begin position="202"/>
        <end position="215"/>
    </location>
</feature>
<feature type="compositionally biased region" description="Acidic residues" evidence="1">
    <location>
        <begin position="146"/>
        <end position="155"/>
    </location>
</feature>
<dbReference type="InterPro" id="IPR013170">
    <property type="entry name" value="mRNA_splic_Cwf21_dom"/>
</dbReference>
<proteinExistence type="predicted"/>
<accession>A0A3P8VPD3</accession>
<dbReference type="GO" id="GO:0005634">
    <property type="term" value="C:nucleus"/>
    <property type="evidence" value="ECO:0007669"/>
    <property type="project" value="UniProtKB-ARBA"/>
</dbReference>
<dbReference type="STRING" id="244447.ENSCSEP00000017098"/>
<evidence type="ECO:0000313" key="3">
    <source>
        <dbReference type="Ensembl" id="ENSCSEP00000017098.1"/>
    </source>
</evidence>
<feature type="compositionally biased region" description="Basic residues" evidence="1">
    <location>
        <begin position="529"/>
        <end position="544"/>
    </location>
</feature>
<feature type="compositionally biased region" description="Polar residues" evidence="1">
    <location>
        <begin position="307"/>
        <end position="320"/>
    </location>
</feature>
<dbReference type="SMART" id="SM01115">
    <property type="entry name" value="cwf21"/>
    <property type="match status" value="1"/>
</dbReference>
<keyword evidence="4" id="KW-1185">Reference proteome</keyword>
<dbReference type="InterPro" id="IPR029360">
    <property type="entry name" value="SRRM_C"/>
</dbReference>
<dbReference type="AlphaFoldDB" id="A0A3P8VPD3"/>
<dbReference type="Gene3D" id="6.10.140.420">
    <property type="match status" value="1"/>
</dbReference>
<feature type="compositionally biased region" description="Low complexity" evidence="1">
    <location>
        <begin position="568"/>
        <end position="587"/>
    </location>
</feature>
<feature type="compositionally biased region" description="Basic residues" evidence="1">
    <location>
        <begin position="178"/>
        <end position="193"/>
    </location>
</feature>
<feature type="compositionally biased region" description="Low complexity" evidence="1">
    <location>
        <begin position="479"/>
        <end position="494"/>
    </location>
</feature>
<dbReference type="GO" id="GO:0003729">
    <property type="term" value="F:mRNA binding"/>
    <property type="evidence" value="ECO:0007669"/>
    <property type="project" value="TreeGrafter"/>
</dbReference>
<dbReference type="KEGG" id="csem:103395181"/>
<evidence type="ECO:0000259" key="2">
    <source>
        <dbReference type="SMART" id="SM01115"/>
    </source>
</evidence>
<feature type="compositionally biased region" description="Basic and acidic residues" evidence="1">
    <location>
        <begin position="515"/>
        <end position="528"/>
    </location>
</feature>
<feature type="compositionally biased region" description="Basic residues" evidence="1">
    <location>
        <begin position="416"/>
        <end position="453"/>
    </location>
</feature>
<feature type="region of interest" description="Disordered" evidence="1">
    <location>
        <begin position="382"/>
        <end position="595"/>
    </location>
</feature>
<feature type="region of interest" description="Disordered" evidence="1">
    <location>
        <begin position="1"/>
        <end position="76"/>
    </location>
</feature>
<feature type="compositionally biased region" description="Basic and acidic residues" evidence="1">
    <location>
        <begin position="327"/>
        <end position="336"/>
    </location>
</feature>
<reference evidence="3 4" key="1">
    <citation type="journal article" date="2014" name="Nat. Genet.">
        <title>Whole-genome sequence of a flatfish provides insights into ZW sex chromosome evolution and adaptation to a benthic lifestyle.</title>
        <authorList>
            <person name="Chen S."/>
            <person name="Zhang G."/>
            <person name="Shao C."/>
            <person name="Huang Q."/>
            <person name="Liu G."/>
            <person name="Zhang P."/>
            <person name="Song W."/>
            <person name="An N."/>
            <person name="Chalopin D."/>
            <person name="Volff J.N."/>
            <person name="Hong Y."/>
            <person name="Li Q."/>
            <person name="Sha Z."/>
            <person name="Zhou H."/>
            <person name="Xie M."/>
            <person name="Yu Q."/>
            <person name="Liu Y."/>
            <person name="Xiang H."/>
            <person name="Wang N."/>
            <person name="Wu K."/>
            <person name="Yang C."/>
            <person name="Zhou Q."/>
            <person name="Liao X."/>
            <person name="Yang L."/>
            <person name="Hu Q."/>
            <person name="Zhang J."/>
            <person name="Meng L."/>
            <person name="Jin L."/>
            <person name="Tian Y."/>
            <person name="Lian J."/>
            <person name="Yang J."/>
            <person name="Miao G."/>
            <person name="Liu S."/>
            <person name="Liang Z."/>
            <person name="Yan F."/>
            <person name="Li Y."/>
            <person name="Sun B."/>
            <person name="Zhang H."/>
            <person name="Zhang J."/>
            <person name="Zhu Y."/>
            <person name="Du M."/>
            <person name="Zhao Y."/>
            <person name="Schartl M."/>
            <person name="Tang Q."/>
            <person name="Wang J."/>
        </authorList>
    </citation>
    <scope>NUCLEOTIDE SEQUENCE</scope>
</reference>
<dbReference type="Pfam" id="PF15230">
    <property type="entry name" value="SRRM_C"/>
    <property type="match status" value="1"/>
</dbReference>
<feature type="compositionally biased region" description="Low complexity" evidence="1">
    <location>
        <begin position="260"/>
        <end position="278"/>
    </location>
</feature>
<feature type="region of interest" description="Disordered" evidence="1">
    <location>
        <begin position="123"/>
        <end position="336"/>
    </location>
</feature>
<feature type="compositionally biased region" description="Low complexity" evidence="1">
    <location>
        <begin position="294"/>
        <end position="305"/>
    </location>
</feature>